<sequence>MPSGPRPIRLPHLVSLRLASLSLDRSGASGYRSPRTPAAYDASRLIVRLFFFSLSPFLILRVSLFSSFHRLVLDLCSVLRLSRLSPERQS</sequence>
<gene>
    <name evidence="1" type="ORF">BDW42DRAFT_9464</name>
</gene>
<evidence type="ECO:0000313" key="2">
    <source>
        <dbReference type="Proteomes" id="UP000235023"/>
    </source>
</evidence>
<dbReference type="Proteomes" id="UP000235023">
    <property type="component" value="Unassembled WGS sequence"/>
</dbReference>
<organism evidence="1 2">
    <name type="scientific">Aspergillus taichungensis</name>
    <dbReference type="NCBI Taxonomy" id="482145"/>
    <lineage>
        <taxon>Eukaryota</taxon>
        <taxon>Fungi</taxon>
        <taxon>Dikarya</taxon>
        <taxon>Ascomycota</taxon>
        <taxon>Pezizomycotina</taxon>
        <taxon>Eurotiomycetes</taxon>
        <taxon>Eurotiomycetidae</taxon>
        <taxon>Eurotiales</taxon>
        <taxon>Aspergillaceae</taxon>
        <taxon>Aspergillus</taxon>
        <taxon>Aspergillus subgen. Circumdati</taxon>
    </lineage>
</organism>
<name>A0A2J5HJ61_9EURO</name>
<protein>
    <submittedName>
        <fullName evidence="1">Uncharacterized protein</fullName>
    </submittedName>
</protein>
<accession>A0A2J5HJ61</accession>
<dbReference type="AlphaFoldDB" id="A0A2J5HJ61"/>
<keyword evidence="2" id="KW-1185">Reference proteome</keyword>
<proteinExistence type="predicted"/>
<dbReference type="EMBL" id="KZ559604">
    <property type="protein sequence ID" value="PLN77037.1"/>
    <property type="molecule type" value="Genomic_DNA"/>
</dbReference>
<reference evidence="2" key="1">
    <citation type="submission" date="2017-12" db="EMBL/GenBank/DDBJ databases">
        <authorList>
            <consortium name="DOE Joint Genome Institute"/>
            <person name="Mondo S.J."/>
            <person name="Kjaerbolling I."/>
            <person name="Vesth T.C."/>
            <person name="Frisvad J.C."/>
            <person name="Nybo J.L."/>
            <person name="Theobald S."/>
            <person name="Kuo A."/>
            <person name="Bowyer P."/>
            <person name="Matsuda Y."/>
            <person name="Lyhne E.K."/>
            <person name="Kogle M.E."/>
            <person name="Clum A."/>
            <person name="Lipzen A."/>
            <person name="Salamov A."/>
            <person name="Ngan C.Y."/>
            <person name="Daum C."/>
            <person name="Chiniquy J."/>
            <person name="Barry K."/>
            <person name="LaButti K."/>
            <person name="Haridas S."/>
            <person name="Simmons B.A."/>
            <person name="Magnuson J.K."/>
            <person name="Mortensen U.H."/>
            <person name="Larsen T.O."/>
            <person name="Grigoriev I.V."/>
            <person name="Baker S.E."/>
            <person name="Andersen M.R."/>
            <person name="Nordberg H.P."/>
            <person name="Cantor M.N."/>
            <person name="Hua S.X."/>
        </authorList>
    </citation>
    <scope>NUCLEOTIDE SEQUENCE [LARGE SCALE GENOMIC DNA]</scope>
    <source>
        <strain evidence="2">IBT 19404</strain>
    </source>
</reference>
<evidence type="ECO:0000313" key="1">
    <source>
        <dbReference type="EMBL" id="PLN77037.1"/>
    </source>
</evidence>